<protein>
    <submittedName>
        <fullName evidence="1 3">Uncharacterized protein</fullName>
    </submittedName>
</protein>
<dbReference type="EMBL" id="UYSU01035151">
    <property type="protein sequence ID" value="VDL95669.1"/>
    <property type="molecule type" value="Genomic_DNA"/>
</dbReference>
<organism evidence="3">
    <name type="scientific">Schistocephalus solidus</name>
    <name type="common">Tapeworm</name>
    <dbReference type="NCBI Taxonomy" id="70667"/>
    <lineage>
        <taxon>Eukaryota</taxon>
        <taxon>Metazoa</taxon>
        <taxon>Spiralia</taxon>
        <taxon>Lophotrochozoa</taxon>
        <taxon>Platyhelminthes</taxon>
        <taxon>Cestoda</taxon>
        <taxon>Eucestoda</taxon>
        <taxon>Diphyllobothriidea</taxon>
        <taxon>Diphyllobothriidae</taxon>
        <taxon>Schistocephalus</taxon>
    </lineage>
</organism>
<name>A0A183SYI6_SCHSO</name>
<dbReference type="WBParaSite" id="SSLN_0000963401-mRNA-1">
    <property type="protein sequence ID" value="SSLN_0000963401-mRNA-1"/>
    <property type="gene ID" value="SSLN_0000963401"/>
</dbReference>
<sequence length="456" mass="47661">MSTSKPLKGIAALETIQHTMTRGCQLTNCTVIREGGRVGEVVDPRLANWLSVAAGHSSYHVTLCRVNGDGGCKLSVGLQASLHVQQWRVCLVGEPSAGCKFICQWRLDAIDTMYTMEPPPGTAALAGCSGTTGCTSGMASGLVTGSSSITSGGTPDGLSGPGIGAAGGSSGIGSPSLSASTSGSALLDCRGRIEDLLVLRTNKNAGKGERKLFPLLKHLPQSPPEADSELVRGVGAAADDLVYAYYIQTLAPQTQAPGFYTAVQGNFTFQVDSHRLPQLTKAIEELMLRRFPTLTTDVATTRASFPAEDNLPSTGIPSSCLAKSASTASYGMEISCPAPHKAVAAAATGSFSSSLSQGASAENGSPPLAMMMMMRDSHPHQTCSPLSSSFPREGSLMRSEANRYVNVASSNRSYTGISSQQGEGGQPREKRHQLSFLTSELKADRGILLTTTIRIL</sequence>
<keyword evidence="2" id="KW-1185">Reference proteome</keyword>
<evidence type="ECO:0000313" key="1">
    <source>
        <dbReference type="EMBL" id="VDL95669.1"/>
    </source>
</evidence>
<proteinExistence type="predicted"/>
<dbReference type="Proteomes" id="UP000275846">
    <property type="component" value="Unassembled WGS sequence"/>
</dbReference>
<reference evidence="1 2" key="2">
    <citation type="submission" date="2018-11" db="EMBL/GenBank/DDBJ databases">
        <authorList>
            <consortium name="Pathogen Informatics"/>
        </authorList>
    </citation>
    <scope>NUCLEOTIDE SEQUENCE [LARGE SCALE GENOMIC DNA]</scope>
    <source>
        <strain evidence="1 2">NST_G2</strain>
    </source>
</reference>
<accession>A0A183SYI6</accession>
<evidence type="ECO:0000313" key="3">
    <source>
        <dbReference type="WBParaSite" id="SSLN_0000963401-mRNA-1"/>
    </source>
</evidence>
<evidence type="ECO:0000313" key="2">
    <source>
        <dbReference type="Proteomes" id="UP000275846"/>
    </source>
</evidence>
<gene>
    <name evidence="1" type="ORF">SSLN_LOCUS9284</name>
</gene>
<dbReference type="AlphaFoldDB" id="A0A183SYI6"/>
<dbReference type="OrthoDB" id="6236702at2759"/>
<reference evidence="3" key="1">
    <citation type="submission" date="2016-06" db="UniProtKB">
        <authorList>
            <consortium name="WormBaseParasite"/>
        </authorList>
    </citation>
    <scope>IDENTIFICATION</scope>
</reference>